<keyword evidence="14" id="KW-0472">Membrane</keyword>
<dbReference type="PROSITE" id="PS00641">
    <property type="entry name" value="COMPLEX1_75K_1"/>
    <property type="match status" value="1"/>
</dbReference>
<protein>
    <submittedName>
        <fullName evidence="20">Formate dehydrogenase subunit alpha</fullName>
    </submittedName>
</protein>
<dbReference type="PIRSF" id="PIRSF036643">
    <property type="entry name" value="FDH_alpha"/>
    <property type="match status" value="1"/>
</dbReference>
<dbReference type="GO" id="GO:0043546">
    <property type="term" value="F:molybdopterin cofactor binding"/>
    <property type="evidence" value="ECO:0007669"/>
    <property type="project" value="InterPro"/>
</dbReference>
<keyword evidence="13" id="KW-0520">NAD</keyword>
<keyword evidence="5" id="KW-0004">4Fe-4S</keyword>
<dbReference type="CDD" id="cd00207">
    <property type="entry name" value="fer2"/>
    <property type="match status" value="1"/>
</dbReference>
<evidence type="ECO:0000259" key="19">
    <source>
        <dbReference type="PROSITE" id="PS51839"/>
    </source>
</evidence>
<feature type="domain" description="4Fe-4S ferredoxin-type" evidence="17">
    <location>
        <begin position="149"/>
        <end position="182"/>
    </location>
</feature>
<evidence type="ECO:0000256" key="13">
    <source>
        <dbReference type="ARBA" id="ARBA00023027"/>
    </source>
</evidence>
<keyword evidence="7" id="KW-0479">Metal-binding</keyword>
<dbReference type="FunFam" id="3.30.70.20:FF:000035">
    <property type="entry name" value="Iron hydrogenase 1"/>
    <property type="match status" value="1"/>
</dbReference>
<dbReference type="InterPro" id="IPR036010">
    <property type="entry name" value="2Fe-2S_ferredoxin-like_sf"/>
</dbReference>
<dbReference type="InterPro" id="IPR001041">
    <property type="entry name" value="2Fe-2S_ferredoxin-type"/>
</dbReference>
<dbReference type="PANTHER" id="PTHR43105:SF14">
    <property type="entry name" value="FORMATE DEHYDROGENASE H"/>
    <property type="match status" value="1"/>
</dbReference>
<dbReference type="PROSITE" id="PS51669">
    <property type="entry name" value="4FE4S_MOW_BIS_MGD"/>
    <property type="match status" value="1"/>
</dbReference>
<keyword evidence="6" id="KW-0001">2Fe-2S</keyword>
<evidence type="ECO:0000256" key="11">
    <source>
        <dbReference type="ARBA" id="ARBA00023004"/>
    </source>
</evidence>
<dbReference type="InterPro" id="IPR054351">
    <property type="entry name" value="NADH_UbQ_OxRdtase_ferredoxin"/>
</dbReference>
<dbReference type="InterPro" id="IPR006963">
    <property type="entry name" value="Mopterin_OxRdtase_4Fe-4S_dom"/>
</dbReference>
<dbReference type="PROSITE" id="PS51839">
    <property type="entry name" value="4FE4S_HC3"/>
    <property type="match status" value="1"/>
</dbReference>
<dbReference type="SUPFAM" id="SSF50692">
    <property type="entry name" value="ADC-like"/>
    <property type="match status" value="1"/>
</dbReference>
<evidence type="ECO:0000256" key="9">
    <source>
        <dbReference type="ARBA" id="ARBA00022967"/>
    </source>
</evidence>
<dbReference type="CDD" id="cd02790">
    <property type="entry name" value="MopB_CT_Formate-Dh_H"/>
    <property type="match status" value="1"/>
</dbReference>
<dbReference type="Proteomes" id="UP000284543">
    <property type="component" value="Unassembled WGS sequence"/>
</dbReference>
<dbReference type="SUPFAM" id="SSF53706">
    <property type="entry name" value="Formate dehydrogenase/DMSO reductase, domains 1-3"/>
    <property type="match status" value="1"/>
</dbReference>
<evidence type="ECO:0000259" key="17">
    <source>
        <dbReference type="PROSITE" id="PS51379"/>
    </source>
</evidence>
<comment type="cofactor">
    <cofactor evidence="1">
        <name>[4Fe-4S] cluster</name>
        <dbReference type="ChEBI" id="CHEBI:49883"/>
    </cofactor>
</comment>
<dbReference type="Pfam" id="PF01568">
    <property type="entry name" value="Molydop_binding"/>
    <property type="match status" value="1"/>
</dbReference>
<dbReference type="GO" id="GO:0051537">
    <property type="term" value="F:2 iron, 2 sulfur cluster binding"/>
    <property type="evidence" value="ECO:0007669"/>
    <property type="project" value="UniProtKB-KW"/>
</dbReference>
<gene>
    <name evidence="20" type="ORF">DWW02_17020</name>
</gene>
<dbReference type="PROSITE" id="PS51085">
    <property type="entry name" value="2FE2S_FER_2"/>
    <property type="match status" value="1"/>
</dbReference>
<dbReference type="GO" id="GO:0046872">
    <property type="term" value="F:metal ion binding"/>
    <property type="evidence" value="ECO:0007669"/>
    <property type="project" value="UniProtKB-KW"/>
</dbReference>
<dbReference type="Gene3D" id="3.40.50.740">
    <property type="match status" value="1"/>
</dbReference>
<evidence type="ECO:0000256" key="3">
    <source>
        <dbReference type="ARBA" id="ARBA00005404"/>
    </source>
</evidence>
<dbReference type="InterPro" id="IPR027467">
    <property type="entry name" value="MopterinOxRdtase_cofactor_BS"/>
</dbReference>
<dbReference type="GO" id="GO:0003954">
    <property type="term" value="F:NADH dehydrogenase activity"/>
    <property type="evidence" value="ECO:0007669"/>
    <property type="project" value="TreeGrafter"/>
</dbReference>
<dbReference type="GO" id="GO:0008863">
    <property type="term" value="F:formate dehydrogenase (NAD+) activity"/>
    <property type="evidence" value="ECO:0007669"/>
    <property type="project" value="InterPro"/>
</dbReference>
<dbReference type="PANTHER" id="PTHR43105">
    <property type="entry name" value="RESPIRATORY NITRATE REDUCTASE"/>
    <property type="match status" value="1"/>
</dbReference>
<dbReference type="PROSITE" id="PS00198">
    <property type="entry name" value="4FE4S_FER_1"/>
    <property type="match status" value="1"/>
</dbReference>
<evidence type="ECO:0000256" key="15">
    <source>
        <dbReference type="ARBA" id="ARBA00034078"/>
    </source>
</evidence>
<dbReference type="InterPro" id="IPR050123">
    <property type="entry name" value="Prok_molybdopt-oxidoreductase"/>
</dbReference>
<keyword evidence="12" id="KW-0411">Iron-sulfur</keyword>
<dbReference type="SMART" id="SM00929">
    <property type="entry name" value="NADH-G_4Fe-4S_3"/>
    <property type="match status" value="1"/>
</dbReference>
<evidence type="ECO:0000256" key="14">
    <source>
        <dbReference type="ARBA" id="ARBA00023136"/>
    </source>
</evidence>
<comment type="cofactor">
    <cofactor evidence="15">
        <name>[2Fe-2S] cluster</name>
        <dbReference type="ChEBI" id="CHEBI:190135"/>
    </cofactor>
</comment>
<organism evidence="20 21">
    <name type="scientific">Enterocloster bolteae</name>
    <dbReference type="NCBI Taxonomy" id="208479"/>
    <lineage>
        <taxon>Bacteria</taxon>
        <taxon>Bacillati</taxon>
        <taxon>Bacillota</taxon>
        <taxon>Clostridia</taxon>
        <taxon>Lachnospirales</taxon>
        <taxon>Lachnospiraceae</taxon>
        <taxon>Enterocloster</taxon>
    </lineage>
</organism>
<dbReference type="CDD" id="cd02753">
    <property type="entry name" value="MopB_Formate-Dh-H"/>
    <property type="match status" value="1"/>
</dbReference>
<dbReference type="Pfam" id="PF04879">
    <property type="entry name" value="Molybdop_Fe4S4"/>
    <property type="match status" value="1"/>
</dbReference>
<evidence type="ECO:0000256" key="6">
    <source>
        <dbReference type="ARBA" id="ARBA00022714"/>
    </source>
</evidence>
<dbReference type="GO" id="GO:0016020">
    <property type="term" value="C:membrane"/>
    <property type="evidence" value="ECO:0007669"/>
    <property type="project" value="UniProtKB-SubCell"/>
</dbReference>
<dbReference type="InterPro" id="IPR017900">
    <property type="entry name" value="4Fe4S_Fe_S_CS"/>
</dbReference>
<evidence type="ECO:0000256" key="7">
    <source>
        <dbReference type="ARBA" id="ARBA00022723"/>
    </source>
</evidence>
<dbReference type="Pfam" id="PF00384">
    <property type="entry name" value="Molybdopterin"/>
    <property type="match status" value="1"/>
</dbReference>
<dbReference type="InterPro" id="IPR017896">
    <property type="entry name" value="4Fe4S_Fe-S-bd"/>
</dbReference>
<evidence type="ECO:0000256" key="5">
    <source>
        <dbReference type="ARBA" id="ARBA00022485"/>
    </source>
</evidence>
<evidence type="ECO:0000256" key="1">
    <source>
        <dbReference type="ARBA" id="ARBA00001966"/>
    </source>
</evidence>
<name>A0A412Z2Z8_9FIRM</name>
<dbReference type="Gene3D" id="3.40.228.10">
    <property type="entry name" value="Dimethylsulfoxide Reductase, domain 2"/>
    <property type="match status" value="1"/>
</dbReference>
<dbReference type="SUPFAM" id="SSF54862">
    <property type="entry name" value="4Fe-4S ferredoxins"/>
    <property type="match status" value="1"/>
</dbReference>
<comment type="caution">
    <text evidence="20">The sequence shown here is derived from an EMBL/GenBank/DDBJ whole genome shotgun (WGS) entry which is preliminary data.</text>
</comment>
<evidence type="ECO:0000259" key="18">
    <source>
        <dbReference type="PROSITE" id="PS51669"/>
    </source>
</evidence>
<dbReference type="InterPro" id="IPR009010">
    <property type="entry name" value="Asp_de-COase-like_dom_sf"/>
</dbReference>
<dbReference type="InterPro" id="IPR006657">
    <property type="entry name" value="MoPterin_dinucl-bd_dom"/>
</dbReference>
<accession>A0A412Z2Z8</accession>
<evidence type="ECO:0000256" key="12">
    <source>
        <dbReference type="ARBA" id="ARBA00023014"/>
    </source>
</evidence>
<evidence type="ECO:0000256" key="2">
    <source>
        <dbReference type="ARBA" id="ARBA00004370"/>
    </source>
</evidence>
<comment type="subcellular location">
    <subcellularLocation>
        <location evidence="2">Membrane</location>
    </subcellularLocation>
</comment>
<evidence type="ECO:0000256" key="10">
    <source>
        <dbReference type="ARBA" id="ARBA00023002"/>
    </source>
</evidence>
<evidence type="ECO:0000313" key="20">
    <source>
        <dbReference type="EMBL" id="RGV74367.1"/>
    </source>
</evidence>
<comment type="similarity">
    <text evidence="3">Belongs to the complex I 75 kDa subunit family.</text>
</comment>
<dbReference type="Gene3D" id="2.20.25.90">
    <property type="entry name" value="ADC-like domains"/>
    <property type="match status" value="1"/>
</dbReference>
<feature type="domain" description="4Fe-4S Mo/W bis-MGD-type" evidence="18">
    <location>
        <begin position="229"/>
        <end position="284"/>
    </location>
</feature>
<dbReference type="AlphaFoldDB" id="A0A412Z2Z8"/>
<keyword evidence="9" id="KW-1278">Translocase</keyword>
<dbReference type="GO" id="GO:0051539">
    <property type="term" value="F:4 iron, 4 sulfur cluster binding"/>
    <property type="evidence" value="ECO:0007669"/>
    <property type="project" value="UniProtKB-KW"/>
</dbReference>
<feature type="domain" description="2Fe-2S ferredoxin-type" evidence="16">
    <location>
        <begin position="9"/>
        <end position="89"/>
    </location>
</feature>
<dbReference type="Gene3D" id="3.10.20.740">
    <property type="match status" value="1"/>
</dbReference>
<comment type="similarity">
    <text evidence="4">In the C-terminal section; belongs to the prokaryotic molybdopterin-containing oxidoreductase family.</text>
</comment>
<dbReference type="GO" id="GO:0015942">
    <property type="term" value="P:formate metabolic process"/>
    <property type="evidence" value="ECO:0007669"/>
    <property type="project" value="InterPro"/>
</dbReference>
<reference evidence="20 21" key="1">
    <citation type="submission" date="2018-08" db="EMBL/GenBank/DDBJ databases">
        <title>A genome reference for cultivated species of the human gut microbiota.</title>
        <authorList>
            <person name="Zou Y."/>
            <person name="Xue W."/>
            <person name="Luo G."/>
        </authorList>
    </citation>
    <scope>NUCLEOTIDE SEQUENCE [LARGE SCALE GENOMIC DNA]</scope>
    <source>
        <strain evidence="20 21">AF14-18</strain>
    </source>
</reference>
<dbReference type="Pfam" id="PF13510">
    <property type="entry name" value="Fer2_4"/>
    <property type="match status" value="1"/>
</dbReference>
<evidence type="ECO:0000259" key="16">
    <source>
        <dbReference type="PROSITE" id="PS51085"/>
    </source>
</evidence>
<dbReference type="RefSeq" id="WP_118019004.1">
    <property type="nucleotide sequence ID" value="NZ_CAUHGS010000010.1"/>
</dbReference>
<dbReference type="PROSITE" id="PS00551">
    <property type="entry name" value="MOLYBDOPTERIN_PROK_1"/>
    <property type="match status" value="1"/>
</dbReference>
<dbReference type="InterPro" id="IPR006478">
    <property type="entry name" value="Formate_DH_asu"/>
</dbReference>
<dbReference type="Gene3D" id="2.40.40.20">
    <property type="match status" value="1"/>
</dbReference>
<keyword evidence="8" id="KW-0677">Repeat</keyword>
<dbReference type="Pfam" id="PF10588">
    <property type="entry name" value="NADH-G_4Fe-4S_3"/>
    <property type="match status" value="1"/>
</dbReference>
<dbReference type="InterPro" id="IPR000283">
    <property type="entry name" value="NADH_UbQ_OxRdtase_75kDa_su_CS"/>
</dbReference>
<dbReference type="Pfam" id="PF22117">
    <property type="entry name" value="Fer4_Nqo3"/>
    <property type="match status" value="1"/>
</dbReference>
<dbReference type="PROSITE" id="PS51379">
    <property type="entry name" value="4FE4S_FER_2"/>
    <property type="match status" value="2"/>
</dbReference>
<dbReference type="InterPro" id="IPR019574">
    <property type="entry name" value="NADH_UbQ_OxRdtase_Gsu_4Fe4S-bd"/>
</dbReference>
<keyword evidence="10" id="KW-0560">Oxidoreductase</keyword>
<dbReference type="InterPro" id="IPR006656">
    <property type="entry name" value="Mopterin_OxRdtase"/>
</dbReference>
<dbReference type="EMBL" id="QRZM01000007">
    <property type="protein sequence ID" value="RGV74367.1"/>
    <property type="molecule type" value="Genomic_DNA"/>
</dbReference>
<dbReference type="InterPro" id="IPR041925">
    <property type="entry name" value="CT_Formate-Dh_H"/>
</dbReference>
<evidence type="ECO:0000313" key="21">
    <source>
        <dbReference type="Proteomes" id="UP000284543"/>
    </source>
</evidence>
<dbReference type="GO" id="GO:0042773">
    <property type="term" value="P:ATP synthesis coupled electron transport"/>
    <property type="evidence" value="ECO:0007669"/>
    <property type="project" value="InterPro"/>
</dbReference>
<evidence type="ECO:0000256" key="4">
    <source>
        <dbReference type="ARBA" id="ARBA00007023"/>
    </source>
</evidence>
<dbReference type="GO" id="GO:0008137">
    <property type="term" value="F:NADH dehydrogenase (ubiquinone) activity"/>
    <property type="evidence" value="ECO:0007669"/>
    <property type="project" value="InterPro"/>
</dbReference>
<proteinExistence type="inferred from homology"/>
<dbReference type="InterPro" id="IPR041924">
    <property type="entry name" value="Formate_Dh-H_N"/>
</dbReference>
<feature type="domain" description="4Fe-4S ferredoxin-type" evidence="17">
    <location>
        <begin position="192"/>
        <end position="221"/>
    </location>
</feature>
<dbReference type="SUPFAM" id="SSF54292">
    <property type="entry name" value="2Fe-2S ferredoxin-like"/>
    <property type="match status" value="1"/>
</dbReference>
<evidence type="ECO:0000256" key="8">
    <source>
        <dbReference type="ARBA" id="ARBA00022737"/>
    </source>
</evidence>
<dbReference type="Gene3D" id="3.30.70.20">
    <property type="match status" value="1"/>
</dbReference>
<sequence>MSHHIDPDTRIHIEIDHIPCEVAPETTILSAAAGLGIQIPTLCYMKELAPDGSCRMCVVEVDGGRKKGLVTACSEHCTEGMVISTRSEKVMEARRFVLDLLMSNHREHCFSCPQNGSCKLQDYCMEYGVEYTSYDSGKRVNAPKDTSNPFFEYNPELCIMCRRCVRICEELQCRNVISLKDRSFDTIITTAYGRPWSETTCESCGNCVSHCPTGALSAKDHKKYRSWEVRKVRTTCPHCATGCQMDLLVRDNRIVGAEPADGPSNHNLLCVKGKFGSYKFVGSGDRLTHPLIRRNGQLEQASWDEALDYMAEQFREIQKKYGNDAIAGFSCSRAPNEDNFVFQKMMRAAFRTNNVDNCARICHSASVTGLAMTLGSGAMTNPIADITGDVDVILLVGSNPTEAHPVAGTQIRRAVRRGTKLIVVDPRKIDLTNDAALHLQIKPGTNVAFANGMMHIILKEGLADMDFISSRTEGFEILEQILEDYPPEKVAQICHIRQEDLIQAARMYAGACKAPIIYCLGVTEHSTGTEGVMSLSNLAMMTGKLGRPGCGINPLRGQNNVQGACDMGCLPTDFPGYQKVANPDVIHKFQTAWSVELNTRPGLTSTEVFPAAIKGSIKGLYIFGEDPIVTDPDTGHIEKALKSLDFLVVQELFMTETAAYADVVLPGVSYAEKEGTFTNTERRLQRVRKAVEPAGLARDDIQIFCDVMGRMGYPCHYDSAAQVMDEIACVTPSYGGISHARLDAGESLQWPCPSKDHPGTPILHAGRFSRGLGYFYPAVYKESRELPDEEYPILLTTGRMLYHYNTRAMTKRTEGLNEICSESYIEVNEEDAKALGISHGDKVLVSSRRGRITSTARVGQKVSPQEAFMTFHFADGNVNRITNAALDDLARIPEYKACAIRIQKA</sequence>
<keyword evidence="11" id="KW-0408">Iron</keyword>
<dbReference type="NCBIfam" id="TIGR01591">
    <property type="entry name" value="Fdh-alpha"/>
    <property type="match status" value="1"/>
</dbReference>
<dbReference type="SMART" id="SM00926">
    <property type="entry name" value="Molybdop_Fe4S4"/>
    <property type="match status" value="1"/>
</dbReference>
<dbReference type="FunFam" id="3.10.20.740:FF:000004">
    <property type="entry name" value="NADH-quinone oxidoreductase"/>
    <property type="match status" value="1"/>
</dbReference>
<feature type="domain" description="4Fe-4S His(Cys)3-ligated-type" evidence="19">
    <location>
        <begin position="89"/>
        <end position="128"/>
    </location>
</feature>